<sequence length="172" mass="19473">MSRVSLEIGSTAPNFEGHTAQGPLKFHQWAGESWSIVFTHPGSSFSKELNEIAQRLPDIEQRRVKIIGLSRNWPDESSHWTKLLQHYNRQLGSSRDVQIYCMKIADDQGTLSSLYGMLSQRDSNGVASNPNTAFLMDPMKNIRLVLSYPSFLSTGLTQILRYIFLCCSQVFT</sequence>
<accession>A0ACC1UAZ2</accession>
<gene>
    <name evidence="1" type="ORF">F5876DRAFT_33932</name>
</gene>
<comment type="caution">
    <text evidence="1">The sequence shown here is derived from an EMBL/GenBank/DDBJ whole genome shotgun (WGS) entry which is preliminary data.</text>
</comment>
<dbReference type="EMBL" id="MU794979">
    <property type="protein sequence ID" value="KAJ3813976.1"/>
    <property type="molecule type" value="Genomic_DNA"/>
</dbReference>
<dbReference type="Proteomes" id="UP001163835">
    <property type="component" value="Unassembled WGS sequence"/>
</dbReference>
<reference evidence="1" key="1">
    <citation type="submission" date="2022-09" db="EMBL/GenBank/DDBJ databases">
        <title>A Global Phylogenomic Analysis of the Shiitake Genus Lentinula.</title>
        <authorList>
            <consortium name="DOE Joint Genome Institute"/>
            <person name="Sierra-Patev S."/>
            <person name="Min B."/>
            <person name="Naranjo-Ortiz M."/>
            <person name="Looney B."/>
            <person name="Konkel Z."/>
            <person name="Slot J.C."/>
            <person name="Sakamoto Y."/>
            <person name="Steenwyk J.L."/>
            <person name="Rokas A."/>
            <person name="Carro J."/>
            <person name="Camarero S."/>
            <person name="Ferreira P."/>
            <person name="Molpeceres G."/>
            <person name="Ruiz-Duenas F.J."/>
            <person name="Serrano A."/>
            <person name="Henrissat B."/>
            <person name="Drula E."/>
            <person name="Hughes K.W."/>
            <person name="Mata J.L."/>
            <person name="Ishikawa N.K."/>
            <person name="Vargas-Isla R."/>
            <person name="Ushijima S."/>
            <person name="Smith C.A."/>
            <person name="Ahrendt S."/>
            <person name="Andreopoulos W."/>
            <person name="He G."/>
            <person name="Labutti K."/>
            <person name="Lipzen A."/>
            <person name="Ng V."/>
            <person name="Riley R."/>
            <person name="Sandor L."/>
            <person name="Barry K."/>
            <person name="Martinez A.T."/>
            <person name="Xiao Y."/>
            <person name="Gibbons J.G."/>
            <person name="Terashima K."/>
            <person name="Grigoriev I.V."/>
            <person name="Hibbett D.S."/>
        </authorList>
    </citation>
    <scope>NUCLEOTIDE SEQUENCE</scope>
    <source>
        <strain evidence="1">TMI1499</strain>
    </source>
</reference>
<name>A0ACC1UAZ2_9AGAR</name>
<proteinExistence type="predicted"/>
<protein>
    <submittedName>
        <fullName evidence="1">Uncharacterized protein</fullName>
    </submittedName>
</protein>
<organism evidence="1 2">
    <name type="scientific">Lentinula aff. lateritia</name>
    <dbReference type="NCBI Taxonomy" id="2804960"/>
    <lineage>
        <taxon>Eukaryota</taxon>
        <taxon>Fungi</taxon>
        <taxon>Dikarya</taxon>
        <taxon>Basidiomycota</taxon>
        <taxon>Agaricomycotina</taxon>
        <taxon>Agaricomycetes</taxon>
        <taxon>Agaricomycetidae</taxon>
        <taxon>Agaricales</taxon>
        <taxon>Marasmiineae</taxon>
        <taxon>Omphalotaceae</taxon>
        <taxon>Lentinula</taxon>
    </lineage>
</organism>
<keyword evidence="2" id="KW-1185">Reference proteome</keyword>
<evidence type="ECO:0000313" key="2">
    <source>
        <dbReference type="Proteomes" id="UP001163835"/>
    </source>
</evidence>
<evidence type="ECO:0000313" key="1">
    <source>
        <dbReference type="EMBL" id="KAJ3813976.1"/>
    </source>
</evidence>